<dbReference type="RefSeq" id="WP_340342608.1">
    <property type="nucleotide sequence ID" value="NZ_JBBKZT010000005.1"/>
</dbReference>
<keyword evidence="1" id="KW-0732">Signal</keyword>
<sequence length="280" mass="29841">MSYPKLKIDQTIHGAVLLAALVPGFVDAQTAPAEANPNAWRYSLSVYGYLPNLGGQVDAVTSPGGPGIQVNAGQLADSQKFSFAGSFGANNGRWGAFTEVLNLNLASDKPYSRDFSLGGGPLPSNTAADLSLSMKGSVWTLGGEYRVMADPVLTLDLLAGARMFAMKPTLRWNVIGDAGSLQPVGRVGSTSPGETQWDGIFGLKGRYAMGNNGRWSLPFYFDAGTGQSHLTYQAAAGVSYSYQSIELTAMWRYLSYDMKSGAPVDNLRFNGPMVGATVRW</sequence>
<gene>
    <name evidence="2" type="ORF">WKW82_12515</name>
</gene>
<reference evidence="2 3" key="1">
    <citation type="submission" date="2024-03" db="EMBL/GenBank/DDBJ databases">
        <title>Novel species of the genus Variovorax.</title>
        <authorList>
            <person name="Liu Q."/>
            <person name="Xin Y.-H."/>
        </authorList>
    </citation>
    <scope>NUCLEOTIDE SEQUENCE [LARGE SCALE GENOMIC DNA]</scope>
    <source>
        <strain evidence="2 3">KACC 18900</strain>
    </source>
</reference>
<organism evidence="2 3">
    <name type="scientific">Variovorax rhizosphaerae</name>
    <dbReference type="NCBI Taxonomy" id="1836200"/>
    <lineage>
        <taxon>Bacteria</taxon>
        <taxon>Pseudomonadati</taxon>
        <taxon>Pseudomonadota</taxon>
        <taxon>Betaproteobacteria</taxon>
        <taxon>Burkholderiales</taxon>
        <taxon>Comamonadaceae</taxon>
        <taxon>Variovorax</taxon>
    </lineage>
</organism>
<evidence type="ECO:0000256" key="1">
    <source>
        <dbReference type="SAM" id="SignalP"/>
    </source>
</evidence>
<accession>A0ABU8WIZ6</accession>
<proteinExistence type="predicted"/>
<feature type="chain" id="PRO_5045609634" description="Outer membrane protein beta-barrel domain-containing protein" evidence="1">
    <location>
        <begin position="29"/>
        <end position="280"/>
    </location>
</feature>
<name>A0ABU8WIZ6_9BURK</name>
<evidence type="ECO:0008006" key="4">
    <source>
        <dbReference type="Google" id="ProtNLM"/>
    </source>
</evidence>
<evidence type="ECO:0000313" key="3">
    <source>
        <dbReference type="Proteomes" id="UP001385892"/>
    </source>
</evidence>
<dbReference type="Proteomes" id="UP001385892">
    <property type="component" value="Unassembled WGS sequence"/>
</dbReference>
<protein>
    <recommendedName>
        <fullName evidence="4">Outer membrane protein beta-barrel domain-containing protein</fullName>
    </recommendedName>
</protein>
<comment type="caution">
    <text evidence="2">The sequence shown here is derived from an EMBL/GenBank/DDBJ whole genome shotgun (WGS) entry which is preliminary data.</text>
</comment>
<dbReference type="EMBL" id="JBBKZT010000005">
    <property type="protein sequence ID" value="MEJ8847476.1"/>
    <property type="molecule type" value="Genomic_DNA"/>
</dbReference>
<keyword evidence="3" id="KW-1185">Reference proteome</keyword>
<feature type="signal peptide" evidence="1">
    <location>
        <begin position="1"/>
        <end position="28"/>
    </location>
</feature>
<evidence type="ECO:0000313" key="2">
    <source>
        <dbReference type="EMBL" id="MEJ8847476.1"/>
    </source>
</evidence>